<dbReference type="HOGENOM" id="CLU_324627_0_0_7"/>
<dbReference type="eggNOG" id="COG3886">
    <property type="taxonomic scope" value="Bacteria"/>
</dbReference>
<gene>
    <name evidence="1" type="ORF">SCE1572_47880</name>
</gene>
<dbReference type="PROSITE" id="PS00018">
    <property type="entry name" value="EF_HAND_1"/>
    <property type="match status" value="1"/>
</dbReference>
<sequence length="889" mass="97423">MREDLLKAIEASKDVTNAIILTHNIDFVFLQTMVLSALRKCGHPSITIFADARCTAETYGRQAPVLDGLGVRYRVVPVAMDPRSRFHPKAVLLSGEKAATLFVGSGNLTFGGWRENAEVWLRFDSGIDGPGPFSAFRRFTESVLGRVPLPDAVTAELAEAFDTESRAWLAEGESGRTVPLLSRAGEGQSLLDAMIRAAGDAPVDELVVCAPYFDVDGDALRMLLDRTRSPRATVLWQPSGSTLTRRALDACDGRAVAEQVTFRHIPKEGEARAAFIHAKFYGLVRGAQTTVFAGSANCSRAALTASGASGNAELLVVRDMPTVDFESMFRGELLQVPEPPSLVPDADADEEESYERPQLQILAARLEAGALLIAFSPMRAEIRTCHLDGKTAPWSRIEQGVISVGCSSEPRAVVLEGALDGELLRSEPSWVDHERFLRASARGRSLADTIRTRMQSGAWNATAWADIMDVLCKHLTYTPIRHVARSASRRARGDGHVPRELTPDDFFSHDYHIPGLGGVSQLAVKADGRNEQSLQQLLLRWFGVASESEDLTGTPAGTAGVDSDEDDAVDRPEVIYLIRKSGGRRRVTGADAHRIRRVLLQVEKAITSELFLARREPELLADDIKVTAVLLRTGLREGWIDGREFFRITHQTWQSLFFSGSPERGRGWLEYRLDASEDRSAFIKAVRSPELAAALLGWAFAVAPEEASPEHARFRLACAVAVARLPWLWDASDRDEIARELETLLAYTGSSDIQTGIEHARASWLRMLQRGRALFGLEKAAQAIGSITLRSRIGQRELRAGDLLWQSTAGYCVITRPADRVEGVHVPVLKLQGLQEQTNFVATSTIPVAALLDDAVLPLSPDFEPGMREVLRGFMAEIRASLEAIAQGS</sequence>
<proteinExistence type="predicted"/>
<organism evidence="1">
    <name type="scientific">Sorangium cellulosum So0157-2</name>
    <dbReference type="NCBI Taxonomy" id="1254432"/>
    <lineage>
        <taxon>Bacteria</taxon>
        <taxon>Pseudomonadati</taxon>
        <taxon>Myxococcota</taxon>
        <taxon>Polyangia</taxon>
        <taxon>Polyangiales</taxon>
        <taxon>Polyangiaceae</taxon>
        <taxon>Sorangium</taxon>
    </lineage>
</organism>
<dbReference type="InterPro" id="IPR018247">
    <property type="entry name" value="EF_Hand_1_Ca_BS"/>
</dbReference>
<protein>
    <recommendedName>
        <fullName evidence="2">Phospholipase D-like domain-containing protein</fullName>
    </recommendedName>
</protein>
<dbReference type="InterPro" id="IPR059166">
    <property type="entry name" value="PLD-like_cat"/>
</dbReference>
<dbReference type="Gene3D" id="3.30.870.10">
    <property type="entry name" value="Endonuclease Chain A"/>
    <property type="match status" value="1"/>
</dbReference>
<dbReference type="OrthoDB" id="4889075at2"/>
<dbReference type="AlphaFoldDB" id="S4YF73"/>
<name>S4YF73_SORCE</name>
<dbReference type="Proteomes" id="UP000014803">
    <property type="component" value="Chromosome"/>
</dbReference>
<evidence type="ECO:0000313" key="1">
    <source>
        <dbReference type="EMBL" id="AGP41543.1"/>
    </source>
</evidence>
<dbReference type="STRING" id="1254432.SCE1572_47880"/>
<dbReference type="PATRIC" id="fig|1254432.3.peg.10812"/>
<dbReference type="EMBL" id="CP003969">
    <property type="protein sequence ID" value="AGP41543.1"/>
    <property type="molecule type" value="Genomic_DNA"/>
</dbReference>
<dbReference type="CDD" id="cd09176">
    <property type="entry name" value="PLDc_unchar6"/>
    <property type="match status" value="1"/>
</dbReference>
<dbReference type="KEGG" id="scu:SCE1572_47880"/>
<accession>S4YF73</accession>
<evidence type="ECO:0008006" key="2">
    <source>
        <dbReference type="Google" id="ProtNLM"/>
    </source>
</evidence>
<reference evidence="1" key="1">
    <citation type="journal article" date="2013" name="Sci. Rep.">
        <title>Extraordinary expansion of a Sorangium cellulosum genome from an alkaline milieu.</title>
        <authorList>
            <person name="Han K."/>
            <person name="Li Z.F."/>
            <person name="Peng R."/>
            <person name="Zhu L.P."/>
            <person name="Zhou T."/>
            <person name="Wang L.G."/>
            <person name="Li S.G."/>
            <person name="Zhang X.B."/>
            <person name="Hu W."/>
            <person name="Wu Z.H."/>
            <person name="Qin N."/>
            <person name="Li Y.Z."/>
        </authorList>
    </citation>
    <scope>NUCLEOTIDE SEQUENCE [LARGE SCALE GENOMIC DNA]</scope>
    <source>
        <strain evidence="1">So0157-2</strain>
    </source>
</reference>
<dbReference type="RefSeq" id="WP_020741411.1">
    <property type="nucleotide sequence ID" value="NC_021658.1"/>
</dbReference>